<evidence type="ECO:0000313" key="2">
    <source>
        <dbReference type="EMBL" id="WAV97975.1"/>
    </source>
</evidence>
<keyword evidence="3" id="KW-1185">Reference proteome</keyword>
<sequence length="160" mass="18091">MAREHAVSAMPPGSQANPDAGAFRFRPFPLQGSRTWLRSPQHERPLPGRIAMPETGSVKRRGMQHHPAKRRQARRPSRTGPARSLPDPSLSRTHWRHGSAGDYNRAVPIHPAHQEKHMKPVKSVSQFIDCLETRTGHSDTSENRFTVYRGHADEQYSLLP</sequence>
<name>A0ABY7JK41_9BURK</name>
<dbReference type="EMBL" id="CP098248">
    <property type="protein sequence ID" value="WAV97975.1"/>
    <property type="molecule type" value="Genomic_DNA"/>
</dbReference>
<gene>
    <name evidence="2" type="ORF">NB645_04405</name>
</gene>
<feature type="region of interest" description="Disordered" evidence="1">
    <location>
        <begin position="1"/>
        <end position="121"/>
    </location>
</feature>
<feature type="compositionally biased region" description="Basic residues" evidence="1">
    <location>
        <begin position="58"/>
        <end position="77"/>
    </location>
</feature>
<accession>A0ABY7JK41</accession>
<protein>
    <submittedName>
        <fullName evidence="2">Uncharacterized protein</fullName>
    </submittedName>
</protein>
<evidence type="ECO:0000256" key="1">
    <source>
        <dbReference type="SAM" id="MobiDB-lite"/>
    </source>
</evidence>
<evidence type="ECO:0000313" key="3">
    <source>
        <dbReference type="Proteomes" id="UP001164794"/>
    </source>
</evidence>
<reference evidence="2" key="1">
    <citation type="journal article" date="2022" name="Front. Microbiol.">
        <title>New perspectives on an old grouping: The genomic and phenotypic variability of Oxalobacter formigenes and the implications for calcium oxalate stone prevention.</title>
        <authorList>
            <person name="Chmiel J.A."/>
            <person name="Carr C."/>
            <person name="Stuivenberg G.A."/>
            <person name="Venema R."/>
            <person name="Chanyi R.M."/>
            <person name="Al K.F."/>
            <person name="Giguere D."/>
            <person name="Say H."/>
            <person name="Akouris P.P."/>
            <person name="Dominguez Romero S.A."/>
            <person name="Kwong A."/>
            <person name="Tai V."/>
            <person name="Koval S.F."/>
            <person name="Razvi H."/>
            <person name="Bjazevic J."/>
            <person name="Burton J.P."/>
        </authorList>
    </citation>
    <scope>NUCLEOTIDE SEQUENCE</scope>
    <source>
        <strain evidence="2">HOxNP-1</strain>
    </source>
</reference>
<proteinExistence type="predicted"/>
<organism evidence="2 3">
    <name type="scientific">Oxalobacter aliiformigenes</name>
    <dbReference type="NCBI Taxonomy" id="2946593"/>
    <lineage>
        <taxon>Bacteria</taxon>
        <taxon>Pseudomonadati</taxon>
        <taxon>Pseudomonadota</taxon>
        <taxon>Betaproteobacteria</taxon>
        <taxon>Burkholderiales</taxon>
        <taxon>Oxalobacteraceae</taxon>
        <taxon>Oxalobacter</taxon>
    </lineage>
</organism>
<dbReference type="RefSeq" id="WP_269265574.1">
    <property type="nucleotide sequence ID" value="NZ_CP098248.1"/>
</dbReference>
<dbReference type="Proteomes" id="UP001164794">
    <property type="component" value="Chromosome"/>
</dbReference>